<dbReference type="InterPro" id="IPR048307">
    <property type="entry name" value="STT3_N"/>
</dbReference>
<evidence type="ECO:0000259" key="23">
    <source>
        <dbReference type="Pfam" id="PF21436"/>
    </source>
</evidence>
<feature type="transmembrane region" description="Helical" evidence="21">
    <location>
        <begin position="394"/>
        <end position="412"/>
    </location>
</feature>
<dbReference type="AlphaFoldDB" id="A0AA38R587"/>
<gene>
    <name evidence="24" type="ORF">NKR23_g10439</name>
</gene>
<feature type="transmembrane region" description="Helical" evidence="21">
    <location>
        <begin position="147"/>
        <end position="166"/>
    </location>
</feature>
<dbReference type="PANTHER" id="PTHR13872:SF1">
    <property type="entry name" value="DOLICHYL-DIPHOSPHOOLIGOSACCHARIDE--PROTEIN GLYCOSYLTRANSFERASE SUBUNIT STT3B"/>
    <property type="match status" value="1"/>
</dbReference>
<evidence type="ECO:0000256" key="11">
    <source>
        <dbReference type="ARBA" id="ARBA00022824"/>
    </source>
</evidence>
<protein>
    <recommendedName>
        <fullName evidence="19">Dolichyl-diphosphooligosaccharide--protein glycosyltransferase subunit STT3</fullName>
        <ecNumber evidence="6">2.4.99.18</ecNumber>
    </recommendedName>
</protein>
<comment type="cofactor">
    <cofactor evidence="2">
        <name>Mg(2+)</name>
        <dbReference type="ChEBI" id="CHEBI:18420"/>
    </cofactor>
</comment>
<feature type="transmembrane region" description="Helical" evidence="21">
    <location>
        <begin position="306"/>
        <end position="332"/>
    </location>
</feature>
<feature type="transmembrane region" description="Helical" evidence="21">
    <location>
        <begin position="122"/>
        <end position="141"/>
    </location>
</feature>
<comment type="caution">
    <text evidence="24">The sequence shown here is derived from an EMBL/GenBank/DDBJ whole genome shotgun (WGS) entry which is preliminary data.</text>
</comment>
<evidence type="ECO:0000256" key="9">
    <source>
        <dbReference type="ARBA" id="ARBA00022692"/>
    </source>
</evidence>
<keyword evidence="10" id="KW-0479">Metal-binding</keyword>
<keyword evidence="13 21" id="KW-1133">Transmembrane helix</keyword>
<accession>A0AA38R587</accession>
<feature type="transmembrane region" description="Helical" evidence="21">
    <location>
        <begin position="244"/>
        <end position="264"/>
    </location>
</feature>
<dbReference type="InterPro" id="IPR048999">
    <property type="entry name" value="STT3-PglB_core"/>
</dbReference>
<evidence type="ECO:0000256" key="1">
    <source>
        <dbReference type="ARBA" id="ARBA00001936"/>
    </source>
</evidence>
<evidence type="ECO:0000256" key="2">
    <source>
        <dbReference type="ARBA" id="ARBA00001946"/>
    </source>
</evidence>
<comment type="cofactor">
    <cofactor evidence="1">
        <name>Mn(2+)</name>
        <dbReference type="ChEBI" id="CHEBI:29035"/>
    </cofactor>
</comment>
<evidence type="ECO:0000256" key="10">
    <source>
        <dbReference type="ARBA" id="ARBA00022723"/>
    </source>
</evidence>
<keyword evidence="9 21" id="KW-0812">Transmembrane</keyword>
<dbReference type="PANTHER" id="PTHR13872">
    <property type="entry name" value="DOLICHYL-DIPHOSPHOOLIGOSACCHARIDE--PROTEIN GLYCOSYLTRANSFERASE SUBUNIT"/>
    <property type="match status" value="1"/>
</dbReference>
<feature type="domain" description="Oligosaccharyl transferase STT3 N-terminal" evidence="22">
    <location>
        <begin position="25"/>
        <end position="425"/>
    </location>
</feature>
<evidence type="ECO:0000256" key="8">
    <source>
        <dbReference type="ARBA" id="ARBA00022679"/>
    </source>
</evidence>
<comment type="function">
    <text evidence="18">Catalytic subunit of the oligosaccharyl transferase (OST) complex that catalyzes the initial transfer of a defined glycan (Glc(3)Man(9)GlcNAc(2) in eukaryotes) from the lipid carrier dolichol-pyrophosphate to an asparagine residue within an Asn-X-Ser/Thr consensus motif in nascent polypeptide chains, the first step in protein N-glycosylation. N-glycosylation occurs cotranslationally and the complex associates with the Sec61 complex at the channel-forming translocon complex that mediates protein translocation across the endoplasmic reticulum (ER). All subunits are required for a maximal enzyme activity. This subunit contains the active site and the acceptor peptide and donor lipid-linked oligosaccharide (LLO) binding pockets.</text>
</comment>
<comment type="subcellular location">
    <subcellularLocation>
        <location evidence="3">Endoplasmic reticulum membrane</location>
        <topology evidence="3">Multi-pass membrane protein</topology>
    </subcellularLocation>
</comment>
<keyword evidence="8 24" id="KW-0808">Transferase</keyword>
<feature type="domain" description="STT3/PglB/AglB core" evidence="23">
    <location>
        <begin position="547"/>
        <end position="597"/>
    </location>
</feature>
<organism evidence="24 25">
    <name type="scientific">Pleurostoma richardsiae</name>
    <dbReference type="NCBI Taxonomy" id="41990"/>
    <lineage>
        <taxon>Eukaryota</taxon>
        <taxon>Fungi</taxon>
        <taxon>Dikarya</taxon>
        <taxon>Ascomycota</taxon>
        <taxon>Pezizomycotina</taxon>
        <taxon>Sordariomycetes</taxon>
        <taxon>Sordariomycetidae</taxon>
        <taxon>Calosphaeriales</taxon>
        <taxon>Pleurostomataceae</taxon>
        <taxon>Pleurostoma</taxon>
    </lineage>
</organism>
<feature type="transmembrane region" description="Helical" evidence="21">
    <location>
        <begin position="484"/>
        <end position="505"/>
    </location>
</feature>
<keyword evidence="11" id="KW-0256">Endoplasmic reticulum</keyword>
<feature type="transmembrane region" description="Helical" evidence="21">
    <location>
        <begin position="367"/>
        <end position="387"/>
    </location>
</feature>
<dbReference type="EMBL" id="JANBVO010000046">
    <property type="protein sequence ID" value="KAJ9134040.1"/>
    <property type="molecule type" value="Genomic_DNA"/>
</dbReference>
<feature type="transmembrane region" description="Helical" evidence="21">
    <location>
        <begin position="276"/>
        <end position="294"/>
    </location>
</feature>
<evidence type="ECO:0000256" key="18">
    <source>
        <dbReference type="ARBA" id="ARBA00059243"/>
    </source>
</evidence>
<comment type="catalytic activity">
    <reaction evidence="17">
        <text>a di-trans,poly-cis-dolichyl diphosphooligosaccharide + L-asparaginyl-[protein] = N(4)-(oligosaccharide-(1-&gt;4)-N-acetyl-beta-D-glucosaminyl-(1-&gt;4)-N-acetyl-beta-D-glucosaminyl)-L-asparaginyl-[protein] + a di-trans,poly-cis-dolichyl diphosphate + H(+)</text>
        <dbReference type="Rhea" id="RHEA:22980"/>
        <dbReference type="Rhea" id="RHEA-COMP:12804"/>
        <dbReference type="Rhea" id="RHEA-COMP:12805"/>
        <dbReference type="Rhea" id="RHEA-COMP:19506"/>
        <dbReference type="Rhea" id="RHEA-COMP:19509"/>
        <dbReference type="ChEBI" id="CHEBI:15378"/>
        <dbReference type="ChEBI" id="CHEBI:50347"/>
        <dbReference type="ChEBI" id="CHEBI:57497"/>
        <dbReference type="ChEBI" id="CHEBI:57570"/>
        <dbReference type="ChEBI" id="CHEBI:132529"/>
        <dbReference type="EC" id="2.4.99.18"/>
    </reaction>
</comment>
<reference evidence="24" key="1">
    <citation type="submission" date="2022-07" db="EMBL/GenBank/DDBJ databases">
        <title>Fungi with potential for degradation of polypropylene.</title>
        <authorList>
            <person name="Gostincar C."/>
        </authorList>
    </citation>
    <scope>NUCLEOTIDE SEQUENCE</scope>
    <source>
        <strain evidence="24">EXF-13308</strain>
    </source>
</reference>
<evidence type="ECO:0000256" key="3">
    <source>
        <dbReference type="ARBA" id="ARBA00004477"/>
    </source>
</evidence>
<dbReference type="Proteomes" id="UP001174694">
    <property type="component" value="Unassembled WGS sequence"/>
</dbReference>
<evidence type="ECO:0000256" key="17">
    <source>
        <dbReference type="ARBA" id="ARBA00048829"/>
    </source>
</evidence>
<name>A0AA38R587_9PEZI</name>
<evidence type="ECO:0000256" key="14">
    <source>
        <dbReference type="ARBA" id="ARBA00023136"/>
    </source>
</evidence>
<dbReference type="Pfam" id="PF02516">
    <property type="entry name" value="STT3"/>
    <property type="match status" value="1"/>
</dbReference>
<keyword evidence="25" id="KW-1185">Reference proteome</keyword>
<comment type="pathway">
    <text evidence="4">Protein modification; protein glycosylation.</text>
</comment>
<evidence type="ECO:0000259" key="22">
    <source>
        <dbReference type="Pfam" id="PF02516"/>
    </source>
</evidence>
<sequence length="753" mass="83799">MSAKPLDLLADSSSGSRGKSTRTLLRVVILCLIAGAAVASRLFSVIRFESIIHEFDPWFNFRATKYLVAHGFYDFWDWFDDRTWHPLGRVTGGTLYPGLMVTSGAIYHLLRALTLPVDIRNVCVLLAPGFSGLTAFSTYLLTNEMTTSPSAGLLAAAFMGIAPGYISRSVAGSYDNEAIAIFLLVTTYFLWVRALKQGSTLWGGLCALFYGYMVASWGGYAFITCLLPLHSFVLICMGRYSTRLYVAYTTWYAVGTLASMQIPFVGFLPVKTSEHMPALGMFGFIQVIAFLNYVKSAVPERHFRTVWLLLAASPFAIGALGVVLVTAAGYVAPWSGRFYSLWDTGYAKIHIPIIASVSEHQPTAWPAFFFDLNFLIWLFPAGVYLCFQNLADEHVFIIVYALFGTYFAGVMVRLMLTLTPVVCVAAAMAASTVLDTYLSAKTPVPEVAAETSSDAATKKSSSKHGGLKAASEPVVGVYTLLSKAIVTVSMAVYLVLFVLHCTWVTSNAYSSPSVVLASRMPDGSQHIIDDYREAYQWLRQNTREDAKIMSWWDYGYQIGGMADRPTLVDNNTWNNTHIATVGKAMSSREEVSYPIMRQHEVDYVLVVFGGLLGYSGDDINKFLWMVRIAEGIWPDEVKERDFFTARGEYRVDDQATETMKNSLMYKMSYYNYNTLFPPGQAQDRVRGARLPADGPVLNTLEEAFTSENWIIRIYKVKDLDNLGRDHAAAASFEKGHKKKKLTKKRGPRVLRVD</sequence>
<keyword evidence="12" id="KW-0460">Magnesium</keyword>
<feature type="region of interest" description="Disordered" evidence="20">
    <location>
        <begin position="733"/>
        <end position="753"/>
    </location>
</feature>
<evidence type="ECO:0000256" key="20">
    <source>
        <dbReference type="SAM" id="MobiDB-lite"/>
    </source>
</evidence>
<evidence type="ECO:0000313" key="24">
    <source>
        <dbReference type="EMBL" id="KAJ9134040.1"/>
    </source>
</evidence>
<evidence type="ECO:0000313" key="25">
    <source>
        <dbReference type="Proteomes" id="UP001174694"/>
    </source>
</evidence>
<dbReference type="GO" id="GO:0004579">
    <property type="term" value="F:dolichyl-diphosphooligosaccharide-protein glycotransferase activity"/>
    <property type="evidence" value="ECO:0007669"/>
    <property type="project" value="UniProtKB-EC"/>
</dbReference>
<dbReference type="GO" id="GO:0046872">
    <property type="term" value="F:metal ion binding"/>
    <property type="evidence" value="ECO:0007669"/>
    <property type="project" value="UniProtKB-KW"/>
</dbReference>
<evidence type="ECO:0000256" key="15">
    <source>
        <dbReference type="ARBA" id="ARBA00023180"/>
    </source>
</evidence>
<dbReference type="InterPro" id="IPR003674">
    <property type="entry name" value="Oligo_trans_STT3"/>
</dbReference>
<dbReference type="GO" id="GO:0008250">
    <property type="term" value="C:oligosaccharyltransferase complex"/>
    <property type="evidence" value="ECO:0007669"/>
    <property type="project" value="UniProtKB-ARBA"/>
</dbReference>
<comment type="similarity">
    <text evidence="5">Belongs to the STT3 family.</text>
</comment>
<evidence type="ECO:0000256" key="4">
    <source>
        <dbReference type="ARBA" id="ARBA00004922"/>
    </source>
</evidence>
<evidence type="ECO:0000256" key="19">
    <source>
        <dbReference type="ARBA" id="ARBA00067960"/>
    </source>
</evidence>
<keyword evidence="15" id="KW-0325">Glycoprotein</keyword>
<evidence type="ECO:0000256" key="13">
    <source>
        <dbReference type="ARBA" id="ARBA00022989"/>
    </source>
</evidence>
<dbReference type="EC" id="2.4.99.18" evidence="6"/>
<evidence type="ECO:0000256" key="16">
    <source>
        <dbReference type="ARBA" id="ARBA00023211"/>
    </source>
</evidence>
<dbReference type="GO" id="GO:0018279">
    <property type="term" value="P:protein N-linked glycosylation via asparagine"/>
    <property type="evidence" value="ECO:0007669"/>
    <property type="project" value="TreeGrafter"/>
</dbReference>
<dbReference type="Pfam" id="PF21436">
    <property type="entry name" value="STT3-PglB_core"/>
    <property type="match status" value="1"/>
</dbReference>
<keyword evidence="16" id="KW-0464">Manganese</keyword>
<dbReference type="Gene3D" id="3.40.50.12610">
    <property type="match status" value="1"/>
</dbReference>
<feature type="transmembrane region" description="Helical" evidence="21">
    <location>
        <begin position="23"/>
        <end position="43"/>
    </location>
</feature>
<dbReference type="FunFam" id="3.40.50.12610:FF:000001">
    <property type="entry name" value="Dolichyl-diphosphooligosaccharide--protein glycosyltransferase subunit STT3B"/>
    <property type="match status" value="1"/>
</dbReference>
<proteinExistence type="inferred from homology"/>
<feature type="transmembrane region" description="Helical" evidence="21">
    <location>
        <begin position="94"/>
        <end position="110"/>
    </location>
</feature>
<evidence type="ECO:0000256" key="6">
    <source>
        <dbReference type="ARBA" id="ARBA00012605"/>
    </source>
</evidence>
<keyword evidence="14 21" id="KW-0472">Membrane</keyword>
<evidence type="ECO:0000256" key="5">
    <source>
        <dbReference type="ARBA" id="ARBA00010810"/>
    </source>
</evidence>
<feature type="compositionally biased region" description="Basic residues" evidence="20">
    <location>
        <begin position="735"/>
        <end position="753"/>
    </location>
</feature>
<dbReference type="GO" id="GO:0043687">
    <property type="term" value="P:post-translational protein modification"/>
    <property type="evidence" value="ECO:0007669"/>
    <property type="project" value="TreeGrafter"/>
</dbReference>
<evidence type="ECO:0000256" key="7">
    <source>
        <dbReference type="ARBA" id="ARBA00022676"/>
    </source>
</evidence>
<evidence type="ECO:0000256" key="12">
    <source>
        <dbReference type="ARBA" id="ARBA00022842"/>
    </source>
</evidence>
<evidence type="ECO:0000256" key="21">
    <source>
        <dbReference type="SAM" id="Phobius"/>
    </source>
</evidence>
<feature type="transmembrane region" description="Helical" evidence="21">
    <location>
        <begin position="178"/>
        <end position="195"/>
    </location>
</feature>
<keyword evidence="7" id="KW-0328">Glycosyltransferase</keyword>